<proteinExistence type="predicted"/>
<dbReference type="HOGENOM" id="CLU_2304036_0_0_12"/>
<accession>V5WKB5</accession>
<dbReference type="OrthoDB" id="671208at2"/>
<evidence type="ECO:0000313" key="1">
    <source>
        <dbReference type="EMBL" id="AHC15631.1"/>
    </source>
</evidence>
<dbReference type="KEGG" id="slr:L21SP2_2270"/>
<protein>
    <recommendedName>
        <fullName evidence="3">Transposase</fullName>
    </recommendedName>
</protein>
<organism evidence="1 2">
    <name type="scientific">Salinispira pacifica</name>
    <dbReference type="NCBI Taxonomy" id="1307761"/>
    <lineage>
        <taxon>Bacteria</taxon>
        <taxon>Pseudomonadati</taxon>
        <taxon>Spirochaetota</taxon>
        <taxon>Spirochaetia</taxon>
        <taxon>Spirochaetales</taxon>
        <taxon>Spirochaetaceae</taxon>
        <taxon>Salinispira</taxon>
    </lineage>
</organism>
<gene>
    <name evidence="1" type="ORF">L21SP2_2270</name>
</gene>
<name>V5WKB5_9SPIO</name>
<dbReference type="NCBIfam" id="NF047593">
    <property type="entry name" value="IS66_ISAeme5_TnpA"/>
    <property type="match status" value="1"/>
</dbReference>
<dbReference type="EMBL" id="CP006939">
    <property type="protein sequence ID" value="AHC15631.1"/>
    <property type="molecule type" value="Genomic_DNA"/>
</dbReference>
<reference evidence="1 2" key="1">
    <citation type="journal article" date="2015" name="Stand. Genomic Sci.">
        <title>Complete genome sequence and description of Salinispira pacifica gen. nov., sp. nov., a novel spirochaete isolated form a hypersaline microbial mat.</title>
        <authorList>
            <person name="Ben Hania W."/>
            <person name="Joseph M."/>
            <person name="Schumann P."/>
            <person name="Bunk B."/>
            <person name="Fiebig A."/>
            <person name="Sproer C."/>
            <person name="Klenk H.P."/>
            <person name="Fardeau M.L."/>
            <person name="Spring S."/>
        </authorList>
    </citation>
    <scope>NUCLEOTIDE SEQUENCE [LARGE SCALE GENOMIC DNA]</scope>
    <source>
        <strain evidence="1 2">L21-RPul-D2</strain>
    </source>
</reference>
<dbReference type="Proteomes" id="UP000018680">
    <property type="component" value="Chromosome"/>
</dbReference>
<dbReference type="AlphaFoldDB" id="V5WKB5"/>
<sequence>MHLQHLEAWKQQGISGSEYCKTHGIKPTTFYSWIKIEKKLASQDAGGLPGFVAIHPNTDFQPQMMQSEIVIRKGDISISVPAGASQNQIVNILSALGAAE</sequence>
<keyword evidence="2" id="KW-1185">Reference proteome</keyword>
<evidence type="ECO:0000313" key="2">
    <source>
        <dbReference type="Proteomes" id="UP000018680"/>
    </source>
</evidence>
<evidence type="ECO:0008006" key="3">
    <source>
        <dbReference type="Google" id="ProtNLM"/>
    </source>
</evidence>